<dbReference type="Gene3D" id="3.30.360.10">
    <property type="entry name" value="Dihydrodipicolinate Reductase, domain 2"/>
    <property type="match status" value="1"/>
</dbReference>
<dbReference type="Proteomes" id="UP000184041">
    <property type="component" value="Unassembled WGS sequence"/>
</dbReference>
<reference evidence="2 3" key="1">
    <citation type="submission" date="2016-11" db="EMBL/GenBank/DDBJ databases">
        <authorList>
            <person name="Jaros S."/>
            <person name="Januszkiewicz K."/>
            <person name="Wedrychowicz H."/>
        </authorList>
    </citation>
    <scope>NUCLEOTIDE SEQUENCE [LARGE SCALE GENOMIC DNA]</scope>
    <source>
        <strain evidence="2 3">DSM 21986</strain>
    </source>
</reference>
<proteinExistence type="predicted"/>
<name>A0A1M5JK49_9BACT</name>
<dbReference type="AlphaFoldDB" id="A0A1M5JK49"/>
<evidence type="ECO:0000313" key="2">
    <source>
        <dbReference type="EMBL" id="SHG40898.1"/>
    </source>
</evidence>
<dbReference type="PANTHER" id="PTHR43818:SF5">
    <property type="entry name" value="OXIDOREDUCTASE FAMILY PROTEIN"/>
    <property type="match status" value="1"/>
</dbReference>
<dbReference type="OrthoDB" id="127583at2"/>
<dbReference type="InterPro" id="IPR036291">
    <property type="entry name" value="NAD(P)-bd_dom_sf"/>
</dbReference>
<sequence>MNISRKKFLEHSALCVGGAVLGPLAAKGSTVSRTSGAGDNTLKLALIGCGGRGTGAVRDAMQADEALELVAMADIFQDKIDSCYGRLKKIDGVKEKISVPEQHRFVGLESYKQAIELADVVLLATPPAFRPFHFEAAVQAGKHVFMEKPLACDAPGIRKILAAGEAADRKGLKVVVGLQNRYGASQRDFVNRINRGDIGDITSMRCQYMIGDITLVPREPGQSELEYQLRNWRHFCWLWGGSPAALTLHYLDIVNWVKGTHPVRAIGTGGRAVFEGADRGNVYDHFYIEYEYADGTRLHSTTRHVMGGWSNMGCYFQGTKGIANLHASRREVEMKKMNGEIAWNHEYGGDDGPSRYVLEHKALFEAIREDKPHNDTEWGAHSTMSTIMGRMAVHSGHLIEWEEALNSDVVLVPENLTFDSEAPVMPDEDGRYAIPVPGNKRGII</sequence>
<dbReference type="GO" id="GO:0000166">
    <property type="term" value="F:nucleotide binding"/>
    <property type="evidence" value="ECO:0007669"/>
    <property type="project" value="InterPro"/>
</dbReference>
<dbReference type="SUPFAM" id="SSF55347">
    <property type="entry name" value="Glyceraldehyde-3-phosphate dehydrogenase-like, C-terminal domain"/>
    <property type="match status" value="1"/>
</dbReference>
<dbReference type="Gene3D" id="3.40.50.720">
    <property type="entry name" value="NAD(P)-binding Rossmann-like Domain"/>
    <property type="match status" value="1"/>
</dbReference>
<dbReference type="STRING" id="1194090.SAMN05443144_12740"/>
<evidence type="ECO:0000313" key="3">
    <source>
        <dbReference type="Proteomes" id="UP000184041"/>
    </source>
</evidence>
<dbReference type="InterPro" id="IPR050463">
    <property type="entry name" value="Gfo/Idh/MocA_oxidrdct_glycsds"/>
</dbReference>
<dbReference type="EMBL" id="FQUS01000027">
    <property type="protein sequence ID" value="SHG40898.1"/>
    <property type="molecule type" value="Genomic_DNA"/>
</dbReference>
<gene>
    <name evidence="2" type="ORF">SAMN05443144_12740</name>
</gene>
<accession>A0A1M5JK49</accession>
<dbReference type="PANTHER" id="PTHR43818">
    <property type="entry name" value="BCDNA.GH03377"/>
    <property type="match status" value="1"/>
</dbReference>
<dbReference type="Pfam" id="PF01408">
    <property type="entry name" value="GFO_IDH_MocA"/>
    <property type="match status" value="1"/>
</dbReference>
<protein>
    <submittedName>
        <fullName evidence="2">Predicted dehydrogenase</fullName>
    </submittedName>
</protein>
<evidence type="ECO:0000259" key="1">
    <source>
        <dbReference type="Pfam" id="PF01408"/>
    </source>
</evidence>
<dbReference type="SUPFAM" id="SSF51735">
    <property type="entry name" value="NAD(P)-binding Rossmann-fold domains"/>
    <property type="match status" value="1"/>
</dbReference>
<keyword evidence="3" id="KW-1185">Reference proteome</keyword>
<feature type="domain" description="Gfo/Idh/MocA-like oxidoreductase N-terminal" evidence="1">
    <location>
        <begin position="43"/>
        <end position="177"/>
    </location>
</feature>
<dbReference type="InterPro" id="IPR000683">
    <property type="entry name" value="Gfo/Idh/MocA-like_OxRdtase_N"/>
</dbReference>
<organism evidence="2 3">
    <name type="scientific">Fodinibius roseus</name>
    <dbReference type="NCBI Taxonomy" id="1194090"/>
    <lineage>
        <taxon>Bacteria</taxon>
        <taxon>Pseudomonadati</taxon>
        <taxon>Balneolota</taxon>
        <taxon>Balneolia</taxon>
        <taxon>Balneolales</taxon>
        <taxon>Balneolaceae</taxon>
        <taxon>Fodinibius</taxon>
    </lineage>
</organism>
<dbReference type="RefSeq" id="WP_073067872.1">
    <property type="nucleotide sequence ID" value="NZ_FQUS01000027.1"/>
</dbReference>